<dbReference type="GO" id="GO:0044772">
    <property type="term" value="P:mitotic cell cycle phase transition"/>
    <property type="evidence" value="ECO:0007669"/>
    <property type="project" value="InterPro"/>
</dbReference>
<dbReference type="Proteomes" id="UP000660262">
    <property type="component" value="Unassembled WGS sequence"/>
</dbReference>
<dbReference type="InterPro" id="IPR039361">
    <property type="entry name" value="Cyclin"/>
</dbReference>
<evidence type="ECO:0000256" key="5">
    <source>
        <dbReference type="RuleBase" id="RU000383"/>
    </source>
</evidence>
<dbReference type="InterPro" id="IPR004367">
    <property type="entry name" value="Cyclin_C-dom"/>
</dbReference>
<dbReference type="SMART" id="SM00385">
    <property type="entry name" value="CYCLIN"/>
    <property type="match status" value="2"/>
</dbReference>
<dbReference type="Pfam" id="PF02984">
    <property type="entry name" value="Cyclin_C"/>
    <property type="match status" value="1"/>
</dbReference>
<dbReference type="GO" id="GO:0051301">
    <property type="term" value="P:cell division"/>
    <property type="evidence" value="ECO:0007669"/>
    <property type="project" value="UniProtKB-KW"/>
</dbReference>
<dbReference type="PROSITE" id="PS00292">
    <property type="entry name" value="CYCLINS"/>
    <property type="match status" value="1"/>
</dbReference>
<comment type="similarity">
    <text evidence="1">Belongs to the cyclin family. Cyclin AB subfamily.</text>
</comment>
<dbReference type="SMART" id="SM01332">
    <property type="entry name" value="Cyclin_C"/>
    <property type="match status" value="1"/>
</dbReference>
<comment type="caution">
    <text evidence="9">The sequence shown here is derived from an EMBL/GenBank/DDBJ whole genome shotgun (WGS) entry which is preliminary data.</text>
</comment>
<feature type="domain" description="Cyclin-like" evidence="7">
    <location>
        <begin position="272"/>
        <end position="358"/>
    </location>
</feature>
<dbReference type="PANTHER" id="PTHR10177">
    <property type="entry name" value="CYCLINS"/>
    <property type="match status" value="1"/>
</dbReference>
<dbReference type="PIRSF" id="PIRSF001771">
    <property type="entry name" value="Cyclin_A_B_D_E"/>
    <property type="match status" value="1"/>
</dbReference>
<keyword evidence="3 5" id="KW-0195">Cyclin</keyword>
<accession>A0A830HQ34</accession>
<keyword evidence="10" id="KW-1185">Reference proteome</keyword>
<reference evidence="9" key="1">
    <citation type="submission" date="2020-10" db="EMBL/GenBank/DDBJ databases">
        <title>Unveiling of a novel bifunctional photoreceptor, Dualchrome1, isolated from a cosmopolitan green alga.</title>
        <authorList>
            <person name="Suzuki S."/>
            <person name="Kawachi M."/>
        </authorList>
    </citation>
    <scope>NUCLEOTIDE SEQUENCE</scope>
    <source>
        <strain evidence="9">NIES 2893</strain>
    </source>
</reference>
<dbReference type="Gene3D" id="1.10.472.10">
    <property type="entry name" value="Cyclin-like"/>
    <property type="match status" value="2"/>
</dbReference>
<dbReference type="InterPro" id="IPR006671">
    <property type="entry name" value="Cyclin_N"/>
</dbReference>
<dbReference type="InterPro" id="IPR046965">
    <property type="entry name" value="Cyclin_A/B-like"/>
</dbReference>
<evidence type="ECO:0000259" key="8">
    <source>
        <dbReference type="SMART" id="SM01332"/>
    </source>
</evidence>
<evidence type="ECO:0000313" key="9">
    <source>
        <dbReference type="EMBL" id="GHP09082.1"/>
    </source>
</evidence>
<dbReference type="EMBL" id="BNJQ01000023">
    <property type="protein sequence ID" value="GHP09082.1"/>
    <property type="molecule type" value="Genomic_DNA"/>
</dbReference>
<feature type="compositionally biased region" description="Low complexity" evidence="6">
    <location>
        <begin position="97"/>
        <end position="108"/>
    </location>
</feature>
<evidence type="ECO:0000256" key="3">
    <source>
        <dbReference type="ARBA" id="ARBA00023127"/>
    </source>
</evidence>
<evidence type="ECO:0000313" key="10">
    <source>
        <dbReference type="Proteomes" id="UP000660262"/>
    </source>
</evidence>
<feature type="domain" description="Cyclin-like" evidence="7">
    <location>
        <begin position="175"/>
        <end position="259"/>
    </location>
</feature>
<evidence type="ECO:0000256" key="4">
    <source>
        <dbReference type="ARBA" id="ARBA00023306"/>
    </source>
</evidence>
<organism evidence="9 10">
    <name type="scientific">Pycnococcus provasolii</name>
    <dbReference type="NCBI Taxonomy" id="41880"/>
    <lineage>
        <taxon>Eukaryota</taxon>
        <taxon>Viridiplantae</taxon>
        <taxon>Chlorophyta</taxon>
        <taxon>Pseudoscourfieldiophyceae</taxon>
        <taxon>Pseudoscourfieldiales</taxon>
        <taxon>Pycnococcaceae</taxon>
        <taxon>Pycnococcus</taxon>
    </lineage>
</organism>
<dbReference type="Pfam" id="PF00134">
    <property type="entry name" value="Cyclin_N"/>
    <property type="match status" value="1"/>
</dbReference>
<gene>
    <name evidence="9" type="ORF">PPROV_000781900</name>
</gene>
<dbReference type="FunFam" id="1.10.472.10:FF:000001">
    <property type="entry name" value="G2/mitotic-specific cyclin"/>
    <property type="match status" value="1"/>
</dbReference>
<name>A0A830HQ34_9CHLO</name>
<dbReference type="InterPro" id="IPR048258">
    <property type="entry name" value="Cyclins_cyclin-box"/>
</dbReference>
<dbReference type="GO" id="GO:0016538">
    <property type="term" value="F:cyclin-dependent protein serine/threonine kinase regulator activity"/>
    <property type="evidence" value="ECO:0007669"/>
    <property type="project" value="InterPro"/>
</dbReference>
<evidence type="ECO:0000256" key="2">
    <source>
        <dbReference type="ARBA" id="ARBA00022618"/>
    </source>
</evidence>
<proteinExistence type="inferred from homology"/>
<keyword evidence="2" id="KW-0132">Cell division</keyword>
<sequence length="394" mass="43604">MASLRASNVLDENAGVMGRGGPTTRRALGDIGNLVGALTARCQVGKEDAAKAGGLTDRPGASWGATRPRSNLLKPRENAAAAAQQTRRTAFGSQTGRSMSSLLSSRSEAASRDASSRGNVPDIDEADKGNVLAVTEYINDIYTYYRRVEPNYRVSPDYMSRQTDINDKMRAILIDWLVEVHLKFKLMPETLLLTVNLIDRFLEKKAVTRKNLQLVGVTAMLIASKYEEIWAPEVRDFVYISDKAYTREQILQMEKLILNTLKFSLTLPTPYTFLVRYHKAVKATKQVEHLSNFFLELALPEYSMIKYPAPLLSAGAVYAAVRTTEPRSSTSPWTSTFSAHCPGYTEEQVLEVARHLCTLHGKQATASLVAVNKKYSNEKFQSVAKLPACSALAN</sequence>
<feature type="domain" description="Cyclin C-terminal" evidence="8">
    <location>
        <begin position="268"/>
        <end position="389"/>
    </location>
</feature>
<dbReference type="OrthoDB" id="5590282at2759"/>
<dbReference type="InterPro" id="IPR036915">
    <property type="entry name" value="Cyclin-like_sf"/>
</dbReference>
<keyword evidence="4" id="KW-0131">Cell cycle</keyword>
<dbReference type="CDD" id="cd20567">
    <property type="entry name" value="CYCLIN_AtCycB-like_rpt1"/>
    <property type="match status" value="1"/>
</dbReference>
<feature type="compositionally biased region" description="Low complexity" evidence="6">
    <location>
        <begin position="79"/>
        <end position="90"/>
    </location>
</feature>
<dbReference type="InterPro" id="IPR013763">
    <property type="entry name" value="Cyclin-like_dom"/>
</dbReference>
<dbReference type="AlphaFoldDB" id="A0A830HQ34"/>
<evidence type="ECO:0000256" key="6">
    <source>
        <dbReference type="SAM" id="MobiDB-lite"/>
    </source>
</evidence>
<protein>
    <submittedName>
        <fullName evidence="9">Cyclin</fullName>
    </submittedName>
</protein>
<evidence type="ECO:0000259" key="7">
    <source>
        <dbReference type="SMART" id="SM00385"/>
    </source>
</evidence>
<evidence type="ECO:0000256" key="1">
    <source>
        <dbReference type="ARBA" id="ARBA00006955"/>
    </source>
</evidence>
<feature type="region of interest" description="Disordered" evidence="6">
    <location>
        <begin position="51"/>
        <end position="122"/>
    </location>
</feature>
<dbReference type="SUPFAM" id="SSF47954">
    <property type="entry name" value="Cyclin-like"/>
    <property type="match status" value="2"/>
</dbReference>